<evidence type="ECO:0000256" key="2">
    <source>
        <dbReference type="RuleBase" id="RU364000"/>
    </source>
</evidence>
<dbReference type="Proteomes" id="UP000650485">
    <property type="component" value="Unassembled WGS sequence"/>
</dbReference>
<dbReference type="PANTHER" id="PTHR43482:SF1">
    <property type="entry name" value="PROTEIN AST1-RELATED"/>
    <property type="match status" value="1"/>
</dbReference>
<dbReference type="PANTHER" id="PTHR43482">
    <property type="entry name" value="PROTEIN AST1-RELATED"/>
    <property type="match status" value="1"/>
</dbReference>
<dbReference type="Pfam" id="PF08240">
    <property type="entry name" value="ADH_N"/>
    <property type="match status" value="1"/>
</dbReference>
<organism evidence="4 5">
    <name type="scientific">Weissella confusa</name>
    <name type="common">Lactobacillus confusus</name>
    <dbReference type="NCBI Taxonomy" id="1583"/>
    <lineage>
        <taxon>Bacteria</taxon>
        <taxon>Bacillati</taxon>
        <taxon>Bacillota</taxon>
        <taxon>Bacilli</taxon>
        <taxon>Lactobacillales</taxon>
        <taxon>Lactobacillaceae</taxon>
        <taxon>Weissella</taxon>
    </lineage>
</organism>
<proteinExistence type="inferred from homology"/>
<evidence type="ECO:0000256" key="1">
    <source>
        <dbReference type="ARBA" id="ARBA00010371"/>
    </source>
</evidence>
<keyword evidence="2" id="KW-0560">Oxidoreductase</keyword>
<protein>
    <recommendedName>
        <fullName evidence="2">Zinc-type alcohol dehydrogenase-like protein</fullName>
    </recommendedName>
</protein>
<dbReference type="EMBL" id="JACSZT010000006">
    <property type="protein sequence ID" value="MBC6498628.1"/>
    <property type="molecule type" value="Genomic_DNA"/>
</dbReference>
<dbReference type="CDD" id="cd08252">
    <property type="entry name" value="AL_MDR"/>
    <property type="match status" value="1"/>
</dbReference>
<dbReference type="Pfam" id="PF00107">
    <property type="entry name" value="ADH_zinc_N"/>
    <property type="match status" value="1"/>
</dbReference>
<accession>A0A3R6BZL2</accession>
<dbReference type="InterPro" id="IPR014182">
    <property type="entry name" value="ADH_Zn_typ-1"/>
</dbReference>
<gene>
    <name evidence="4" type="ORF">H7R52_08055</name>
</gene>
<dbReference type="GO" id="GO:0008270">
    <property type="term" value="F:zinc ion binding"/>
    <property type="evidence" value="ECO:0007669"/>
    <property type="project" value="InterPro"/>
</dbReference>
<feature type="domain" description="Enoyl reductase (ER)" evidence="3">
    <location>
        <begin position="13"/>
        <end position="333"/>
    </location>
</feature>
<dbReference type="InterPro" id="IPR052585">
    <property type="entry name" value="Lipid_raft_assoc_Zn_ADH"/>
</dbReference>
<dbReference type="GO" id="GO:0016491">
    <property type="term" value="F:oxidoreductase activity"/>
    <property type="evidence" value="ECO:0007669"/>
    <property type="project" value="UniProtKB-KW"/>
</dbReference>
<dbReference type="PROSITE" id="PS01162">
    <property type="entry name" value="QOR_ZETA_CRYSTAL"/>
    <property type="match status" value="1"/>
</dbReference>
<comment type="caution">
    <text evidence="4">The sequence shown here is derived from an EMBL/GenBank/DDBJ whole genome shotgun (WGS) entry which is preliminary data.</text>
</comment>
<dbReference type="RefSeq" id="WP_118704427.1">
    <property type="nucleotide sequence ID" value="NZ_CABJBN010000007.1"/>
</dbReference>
<dbReference type="NCBIfam" id="TIGR02817">
    <property type="entry name" value="adh_fam_1"/>
    <property type="match status" value="1"/>
</dbReference>
<dbReference type="InterPro" id="IPR011032">
    <property type="entry name" value="GroES-like_sf"/>
</dbReference>
<dbReference type="SMART" id="SM00829">
    <property type="entry name" value="PKS_ER"/>
    <property type="match status" value="1"/>
</dbReference>
<comment type="similarity">
    <text evidence="1 2">Belongs to the zinc-containing alcohol dehydrogenase family. Quinone oxidoreductase subfamily.</text>
</comment>
<dbReference type="SUPFAM" id="SSF51735">
    <property type="entry name" value="NAD(P)-binding Rossmann-fold domains"/>
    <property type="match status" value="1"/>
</dbReference>
<dbReference type="Gene3D" id="3.40.50.720">
    <property type="entry name" value="NAD(P)-binding Rossmann-like Domain"/>
    <property type="match status" value="1"/>
</dbReference>
<dbReference type="AlphaFoldDB" id="A0A3R6BZL2"/>
<sequence>MTEFMDAVVTTANENEPLALMTIPVPEMAEKDVLVKVAAVAVNPVDAKQRDAAVASNATRVLGFDAVGEVVAVGEKATKFKTGDRIFYAGQLGRVGSNATFQAVNEDLAALAPEKMTDAEAAALPLTFLTAYELLADKFGLEVAENAASGKALLVINGAGGVGSVMIQLAKWMGMTVIASASREETVAWVKSLGADHVINHRDDYVAEMHMLGFDTVPYIAILHAPEPHFEQAAELIGAFGHIGAIVESVEPMPVGLIKNKAASLDWEFMFAKANYNVDMASQGDALALAAQLADKGSLRSTLTETLNGMTAENILAAQEKVSAGVVNGKLAIVF</sequence>
<keyword evidence="2" id="KW-0862">Zinc</keyword>
<reference evidence="4" key="1">
    <citation type="submission" date="2020-08" db="EMBL/GenBank/DDBJ databases">
        <title>Complete genome sequence of Weissella confusa strain FS54 provides insights into metabolic potential.</title>
        <authorList>
            <person name="Fhoula I."/>
            <person name="Najjari A."/>
            <person name="Lekired A."/>
            <person name="Bessrour-Aouam N."/>
            <person name="Jaballah S."/>
            <person name="Klibi N."/>
            <person name="Ouzari H.-I."/>
        </authorList>
    </citation>
    <scope>NUCLEOTIDE SEQUENCE</scope>
    <source>
        <strain evidence="4">FS54</strain>
    </source>
</reference>
<dbReference type="SUPFAM" id="SSF50129">
    <property type="entry name" value="GroES-like"/>
    <property type="match status" value="1"/>
</dbReference>
<name>A0A3R6BZL2_WEICO</name>
<dbReference type="InterPro" id="IPR020843">
    <property type="entry name" value="ER"/>
</dbReference>
<dbReference type="InterPro" id="IPR013154">
    <property type="entry name" value="ADH-like_N"/>
</dbReference>
<evidence type="ECO:0000313" key="5">
    <source>
        <dbReference type="Proteomes" id="UP000650485"/>
    </source>
</evidence>
<evidence type="ECO:0000259" key="3">
    <source>
        <dbReference type="SMART" id="SM00829"/>
    </source>
</evidence>
<dbReference type="InterPro" id="IPR013149">
    <property type="entry name" value="ADH-like_C"/>
</dbReference>
<evidence type="ECO:0000313" key="4">
    <source>
        <dbReference type="EMBL" id="MBC6498628.1"/>
    </source>
</evidence>
<dbReference type="InterPro" id="IPR036291">
    <property type="entry name" value="NAD(P)-bd_dom_sf"/>
</dbReference>
<dbReference type="InterPro" id="IPR002364">
    <property type="entry name" value="Quin_OxRdtase/zeta-crystal_CS"/>
</dbReference>
<dbReference type="Gene3D" id="3.90.180.10">
    <property type="entry name" value="Medium-chain alcohol dehydrogenases, catalytic domain"/>
    <property type="match status" value="1"/>
</dbReference>
<keyword evidence="2" id="KW-0479">Metal-binding</keyword>